<dbReference type="SUPFAM" id="SSF51905">
    <property type="entry name" value="FAD/NAD(P)-binding domain"/>
    <property type="match status" value="1"/>
</dbReference>
<evidence type="ECO:0000256" key="5">
    <source>
        <dbReference type="ARBA" id="ARBA00023284"/>
    </source>
</evidence>
<dbReference type="InterPro" id="IPR036188">
    <property type="entry name" value="FAD/NAD-bd_sf"/>
</dbReference>
<gene>
    <name evidence="7" type="ORF">J1605_010213</name>
</gene>
<dbReference type="InterPro" id="IPR023753">
    <property type="entry name" value="FAD/NAD-binding_dom"/>
</dbReference>
<comment type="cofactor">
    <cofactor evidence="1">
        <name>FAD</name>
        <dbReference type="ChEBI" id="CHEBI:57692"/>
    </cofactor>
</comment>
<name>A0AB34GRW5_ESCRO</name>
<proteinExistence type="inferred from homology"/>
<accession>A0AB34GRW5</accession>
<keyword evidence="5" id="KW-0676">Redox-active center</keyword>
<sequence>MALPARSLSASAGLGWRQAARTFSGYAPPRARAARALSRAMACRQEPQPSCPPPAAGVAACYDYLVIGGGSGGLASARRAAELGARAAVVESHKLGGTCVSTRSLPALLFTPGLLQRRVPPPRFVSASLCRNSLCSCLVRPPPASPRMGPQRCAVRFPTRVGVRIPAGFDERSVKGLFRGPRSCACVCSSAGIIITLAGVGEI</sequence>
<dbReference type="Proteomes" id="UP001159641">
    <property type="component" value="Unassembled WGS sequence"/>
</dbReference>
<evidence type="ECO:0000256" key="1">
    <source>
        <dbReference type="ARBA" id="ARBA00001974"/>
    </source>
</evidence>
<evidence type="ECO:0000259" key="6">
    <source>
        <dbReference type="Pfam" id="PF07992"/>
    </source>
</evidence>
<dbReference type="PANTHER" id="PTHR42737">
    <property type="entry name" value="GLUTATHIONE REDUCTASE"/>
    <property type="match status" value="1"/>
</dbReference>
<dbReference type="GO" id="GO:0006749">
    <property type="term" value="P:glutathione metabolic process"/>
    <property type="evidence" value="ECO:0007669"/>
    <property type="project" value="TreeGrafter"/>
</dbReference>
<evidence type="ECO:0000256" key="4">
    <source>
        <dbReference type="ARBA" id="ARBA00023157"/>
    </source>
</evidence>
<dbReference type="PRINTS" id="PR00411">
    <property type="entry name" value="PNDRDTASEI"/>
</dbReference>
<dbReference type="GO" id="GO:0050660">
    <property type="term" value="F:flavin adenine dinucleotide binding"/>
    <property type="evidence" value="ECO:0007669"/>
    <property type="project" value="InterPro"/>
</dbReference>
<dbReference type="GO" id="GO:0034599">
    <property type="term" value="P:cellular response to oxidative stress"/>
    <property type="evidence" value="ECO:0007669"/>
    <property type="project" value="TreeGrafter"/>
</dbReference>
<comment type="similarity">
    <text evidence="2">Belongs to the class-I pyridine nucleotide-disulfide oxidoreductase family.</text>
</comment>
<dbReference type="AlphaFoldDB" id="A0AB34GRW5"/>
<keyword evidence="3" id="KW-0560">Oxidoreductase</keyword>
<evidence type="ECO:0000256" key="2">
    <source>
        <dbReference type="ARBA" id="ARBA00007532"/>
    </source>
</evidence>
<evidence type="ECO:0000256" key="3">
    <source>
        <dbReference type="ARBA" id="ARBA00023002"/>
    </source>
</evidence>
<dbReference type="GO" id="GO:0045454">
    <property type="term" value="P:cell redox homeostasis"/>
    <property type="evidence" value="ECO:0007669"/>
    <property type="project" value="InterPro"/>
</dbReference>
<protein>
    <recommendedName>
        <fullName evidence="6">FAD/NAD(P)-binding domain-containing protein</fullName>
    </recommendedName>
</protein>
<comment type="caution">
    <text evidence="7">The sequence shown here is derived from an EMBL/GenBank/DDBJ whole genome shotgun (WGS) entry which is preliminary data.</text>
</comment>
<dbReference type="GO" id="GO:0004362">
    <property type="term" value="F:glutathione-disulfide reductase (NADPH) activity"/>
    <property type="evidence" value="ECO:0007669"/>
    <property type="project" value="TreeGrafter"/>
</dbReference>
<organism evidence="7 8">
    <name type="scientific">Eschrichtius robustus</name>
    <name type="common">California gray whale</name>
    <name type="synonym">Eschrichtius gibbosus</name>
    <dbReference type="NCBI Taxonomy" id="9764"/>
    <lineage>
        <taxon>Eukaryota</taxon>
        <taxon>Metazoa</taxon>
        <taxon>Chordata</taxon>
        <taxon>Craniata</taxon>
        <taxon>Vertebrata</taxon>
        <taxon>Euteleostomi</taxon>
        <taxon>Mammalia</taxon>
        <taxon>Eutheria</taxon>
        <taxon>Laurasiatheria</taxon>
        <taxon>Artiodactyla</taxon>
        <taxon>Whippomorpha</taxon>
        <taxon>Cetacea</taxon>
        <taxon>Mysticeti</taxon>
        <taxon>Eschrichtiidae</taxon>
        <taxon>Eschrichtius</taxon>
    </lineage>
</organism>
<dbReference type="PANTHER" id="PTHR42737:SF5">
    <property type="entry name" value="GLUTATHIONE REDUCTASE, MITOCHONDRIAL"/>
    <property type="match status" value="1"/>
</dbReference>
<dbReference type="EMBL" id="JAIQCJ010002113">
    <property type="protein sequence ID" value="KAJ8782234.1"/>
    <property type="molecule type" value="Genomic_DNA"/>
</dbReference>
<keyword evidence="8" id="KW-1185">Reference proteome</keyword>
<keyword evidence="4" id="KW-1015">Disulfide bond</keyword>
<dbReference type="InterPro" id="IPR046952">
    <property type="entry name" value="GSHR/TRXR-like"/>
</dbReference>
<feature type="domain" description="FAD/NAD(P)-binding" evidence="6">
    <location>
        <begin position="62"/>
        <end position="107"/>
    </location>
</feature>
<reference evidence="7 8" key="1">
    <citation type="submission" date="2022-11" db="EMBL/GenBank/DDBJ databases">
        <title>Whole genome sequence of Eschrichtius robustus ER-17-0199.</title>
        <authorList>
            <person name="Bruniche-Olsen A."/>
            <person name="Black A.N."/>
            <person name="Fields C.J."/>
            <person name="Walden K."/>
            <person name="Dewoody J.A."/>
        </authorList>
    </citation>
    <scope>NUCLEOTIDE SEQUENCE [LARGE SCALE GENOMIC DNA]</scope>
    <source>
        <strain evidence="7">ER-17-0199</strain>
        <tissue evidence="7">Blubber</tissue>
    </source>
</reference>
<dbReference type="GO" id="GO:0005739">
    <property type="term" value="C:mitochondrion"/>
    <property type="evidence" value="ECO:0007669"/>
    <property type="project" value="TreeGrafter"/>
</dbReference>
<dbReference type="Pfam" id="PF07992">
    <property type="entry name" value="Pyr_redox_2"/>
    <property type="match status" value="1"/>
</dbReference>
<dbReference type="Gene3D" id="3.50.50.60">
    <property type="entry name" value="FAD/NAD(P)-binding domain"/>
    <property type="match status" value="1"/>
</dbReference>
<evidence type="ECO:0000313" key="8">
    <source>
        <dbReference type="Proteomes" id="UP001159641"/>
    </source>
</evidence>
<evidence type="ECO:0000313" key="7">
    <source>
        <dbReference type="EMBL" id="KAJ8782234.1"/>
    </source>
</evidence>
<dbReference type="GO" id="GO:0005829">
    <property type="term" value="C:cytosol"/>
    <property type="evidence" value="ECO:0007669"/>
    <property type="project" value="TreeGrafter"/>
</dbReference>